<keyword evidence="15" id="KW-0007">Acetylation</keyword>
<comment type="subunit">
    <text evidence="21">Interacts with CLK1 C-terminus. Associates with the U5 snRNP and NCOR1 deacetylase complexes. Identified in the spliceosome C complex.</text>
</comment>
<dbReference type="FunFam" id="3.30.200.20:FF:000123">
    <property type="entry name" value="serine/threonine-protein kinase PRP4 homolog"/>
    <property type="match status" value="1"/>
</dbReference>
<gene>
    <name evidence="25" type="primary">PARPA_10866.1 scaffold 41979</name>
</gene>
<name>A0A0B7NNU5_9FUNG</name>
<evidence type="ECO:0000256" key="15">
    <source>
        <dbReference type="ARBA" id="ARBA00022990"/>
    </source>
</evidence>
<feature type="compositionally biased region" description="Basic and acidic residues" evidence="23">
    <location>
        <begin position="244"/>
        <end position="256"/>
    </location>
</feature>
<keyword evidence="4" id="KW-0158">Chromosome</keyword>
<dbReference type="Pfam" id="PF00069">
    <property type="entry name" value="Pkinase"/>
    <property type="match status" value="1"/>
</dbReference>
<dbReference type="InterPro" id="IPR044092">
    <property type="entry name" value="STKc_PRP4"/>
</dbReference>
<evidence type="ECO:0000256" key="22">
    <source>
        <dbReference type="PROSITE-ProRule" id="PRU10141"/>
    </source>
</evidence>
<evidence type="ECO:0000313" key="26">
    <source>
        <dbReference type="Proteomes" id="UP000054107"/>
    </source>
</evidence>
<dbReference type="GO" id="GO:0005694">
    <property type="term" value="C:chromosome"/>
    <property type="evidence" value="ECO:0007669"/>
    <property type="project" value="UniProtKB-SubCell"/>
</dbReference>
<keyword evidence="9" id="KW-0808">Transferase</keyword>
<feature type="compositionally biased region" description="Polar residues" evidence="23">
    <location>
        <begin position="106"/>
        <end position="115"/>
    </location>
</feature>
<dbReference type="OrthoDB" id="9332038at2759"/>
<dbReference type="InterPro" id="IPR011009">
    <property type="entry name" value="Kinase-like_dom_sf"/>
</dbReference>
<keyword evidence="12" id="KW-0418">Kinase</keyword>
<proteinExistence type="inferred from homology"/>
<feature type="compositionally biased region" description="Basic residues" evidence="23">
    <location>
        <begin position="72"/>
        <end position="82"/>
    </location>
</feature>
<evidence type="ECO:0000256" key="21">
    <source>
        <dbReference type="ARBA" id="ARBA00046964"/>
    </source>
</evidence>
<evidence type="ECO:0000313" key="25">
    <source>
        <dbReference type="EMBL" id="CEP16594.1"/>
    </source>
</evidence>
<evidence type="ECO:0000256" key="3">
    <source>
        <dbReference type="ARBA" id="ARBA00012513"/>
    </source>
</evidence>
<evidence type="ECO:0000256" key="9">
    <source>
        <dbReference type="ARBA" id="ARBA00022679"/>
    </source>
</evidence>
<dbReference type="GO" id="GO:0005681">
    <property type="term" value="C:spliceosomal complex"/>
    <property type="evidence" value="ECO:0007669"/>
    <property type="project" value="UniProtKB-KW"/>
</dbReference>
<evidence type="ECO:0000256" key="23">
    <source>
        <dbReference type="SAM" id="MobiDB-lite"/>
    </source>
</evidence>
<evidence type="ECO:0000256" key="4">
    <source>
        <dbReference type="ARBA" id="ARBA00022454"/>
    </source>
</evidence>
<evidence type="ECO:0000256" key="8">
    <source>
        <dbReference type="ARBA" id="ARBA00022664"/>
    </source>
</evidence>
<keyword evidence="11 22" id="KW-0547">Nucleotide-binding</keyword>
<feature type="region of interest" description="Disordered" evidence="23">
    <location>
        <begin position="1"/>
        <end position="206"/>
    </location>
</feature>
<organism evidence="25 26">
    <name type="scientific">Parasitella parasitica</name>
    <dbReference type="NCBI Taxonomy" id="35722"/>
    <lineage>
        <taxon>Eukaryota</taxon>
        <taxon>Fungi</taxon>
        <taxon>Fungi incertae sedis</taxon>
        <taxon>Mucoromycota</taxon>
        <taxon>Mucoromycotina</taxon>
        <taxon>Mucoromycetes</taxon>
        <taxon>Mucorales</taxon>
        <taxon>Mucorineae</taxon>
        <taxon>Mucoraceae</taxon>
        <taxon>Parasitella</taxon>
    </lineage>
</organism>
<dbReference type="STRING" id="35722.A0A0B7NNU5"/>
<evidence type="ECO:0000256" key="17">
    <source>
        <dbReference type="ARBA" id="ARBA00023242"/>
    </source>
</evidence>
<reference evidence="25 26" key="1">
    <citation type="submission" date="2014-09" db="EMBL/GenBank/DDBJ databases">
        <authorList>
            <person name="Ellenberger Sabrina"/>
        </authorList>
    </citation>
    <scope>NUCLEOTIDE SEQUENCE [LARGE SCALE GENOMIC DNA]</scope>
    <source>
        <strain evidence="25 26">CBS 412.66</strain>
    </source>
</reference>
<dbReference type="InterPro" id="IPR050494">
    <property type="entry name" value="Ser_Thr_dual-spec_kinase"/>
</dbReference>
<dbReference type="Gene3D" id="1.10.510.10">
    <property type="entry name" value="Transferase(Phosphotransferase) domain 1"/>
    <property type="match status" value="1"/>
</dbReference>
<dbReference type="SMART" id="SM00220">
    <property type="entry name" value="S_TKc"/>
    <property type="match status" value="1"/>
</dbReference>
<feature type="region of interest" description="Disordered" evidence="23">
    <location>
        <begin position="221"/>
        <end position="256"/>
    </location>
</feature>
<dbReference type="InterPro" id="IPR008271">
    <property type="entry name" value="Ser/Thr_kinase_AS"/>
</dbReference>
<feature type="compositionally biased region" description="Low complexity" evidence="23">
    <location>
        <begin position="60"/>
        <end position="70"/>
    </location>
</feature>
<dbReference type="PROSITE" id="PS00107">
    <property type="entry name" value="PROTEIN_KINASE_ATP"/>
    <property type="match status" value="1"/>
</dbReference>
<dbReference type="PANTHER" id="PTHR24058">
    <property type="entry name" value="DUAL SPECIFICITY PROTEIN KINASE"/>
    <property type="match status" value="1"/>
</dbReference>
<dbReference type="Gene3D" id="3.30.200.20">
    <property type="entry name" value="Phosphorylase Kinase, domain 1"/>
    <property type="match status" value="1"/>
</dbReference>
<keyword evidence="26" id="KW-1185">Reference proteome</keyword>
<dbReference type="GO" id="GO:0004674">
    <property type="term" value="F:protein serine/threonine kinase activity"/>
    <property type="evidence" value="ECO:0007669"/>
    <property type="project" value="UniProtKB-KW"/>
</dbReference>
<keyword evidence="17" id="KW-0539">Nucleus</keyword>
<comment type="similarity">
    <text evidence="18">Belongs to the protein kinase superfamily. CMGC Ser/Thr protein kinase family.</text>
</comment>
<evidence type="ECO:0000256" key="12">
    <source>
        <dbReference type="ARBA" id="ARBA00022777"/>
    </source>
</evidence>
<evidence type="ECO:0000256" key="18">
    <source>
        <dbReference type="ARBA" id="ARBA00023596"/>
    </source>
</evidence>
<dbReference type="InterPro" id="IPR000719">
    <property type="entry name" value="Prot_kinase_dom"/>
</dbReference>
<dbReference type="CDD" id="cd14135">
    <property type="entry name" value="STKc_PRP4"/>
    <property type="match status" value="1"/>
</dbReference>
<evidence type="ECO:0000256" key="10">
    <source>
        <dbReference type="ARBA" id="ARBA00022728"/>
    </source>
</evidence>
<dbReference type="GO" id="GO:0005524">
    <property type="term" value="F:ATP binding"/>
    <property type="evidence" value="ECO:0007669"/>
    <property type="project" value="UniProtKB-UniRule"/>
</dbReference>
<feature type="compositionally biased region" description="Low complexity" evidence="23">
    <location>
        <begin position="189"/>
        <end position="204"/>
    </location>
</feature>
<feature type="domain" description="Protein kinase" evidence="24">
    <location>
        <begin position="352"/>
        <end position="669"/>
    </location>
</feature>
<evidence type="ECO:0000256" key="6">
    <source>
        <dbReference type="ARBA" id="ARBA00022527"/>
    </source>
</evidence>
<feature type="binding site" evidence="22">
    <location>
        <position position="381"/>
    </location>
    <ligand>
        <name>ATP</name>
        <dbReference type="ChEBI" id="CHEBI:30616"/>
    </ligand>
</feature>
<evidence type="ECO:0000256" key="20">
    <source>
        <dbReference type="ARBA" id="ARBA00031858"/>
    </source>
</evidence>
<evidence type="ECO:0000256" key="11">
    <source>
        <dbReference type="ARBA" id="ARBA00022741"/>
    </source>
</evidence>
<dbReference type="FunFam" id="1.10.510.10:FF:000078">
    <property type="entry name" value="Serine/threonine-protein kinase PRP4 homolog"/>
    <property type="match status" value="1"/>
</dbReference>
<dbReference type="EMBL" id="LN733219">
    <property type="protein sequence ID" value="CEP16594.1"/>
    <property type="molecule type" value="Genomic_DNA"/>
</dbReference>
<evidence type="ECO:0000256" key="14">
    <source>
        <dbReference type="ARBA" id="ARBA00022843"/>
    </source>
</evidence>
<dbReference type="GO" id="GO:0045292">
    <property type="term" value="P:mRNA cis splicing, via spliceosome"/>
    <property type="evidence" value="ECO:0007669"/>
    <property type="project" value="InterPro"/>
</dbReference>
<evidence type="ECO:0000256" key="2">
    <source>
        <dbReference type="ARBA" id="ARBA00004286"/>
    </source>
</evidence>
<comment type="subcellular location">
    <subcellularLocation>
        <location evidence="2">Chromosome</location>
    </subcellularLocation>
    <subcellularLocation>
        <location evidence="1">Nucleus</location>
    </subcellularLocation>
</comment>
<evidence type="ECO:0000259" key="24">
    <source>
        <dbReference type="PROSITE" id="PS50011"/>
    </source>
</evidence>
<evidence type="ECO:0000256" key="19">
    <source>
        <dbReference type="ARBA" id="ARBA00023637"/>
    </source>
</evidence>
<evidence type="ECO:0000256" key="5">
    <source>
        <dbReference type="ARBA" id="ARBA00022499"/>
    </source>
</evidence>
<evidence type="ECO:0000256" key="1">
    <source>
        <dbReference type="ARBA" id="ARBA00004123"/>
    </source>
</evidence>
<dbReference type="PANTHER" id="PTHR24058:SF103">
    <property type="entry name" value="SERINE_THREONINE-PROTEIN KINASE PRP4 HOMOLOG"/>
    <property type="match status" value="1"/>
</dbReference>
<accession>A0A0B7NNU5</accession>
<dbReference type="InterPro" id="IPR017441">
    <property type="entry name" value="Protein_kinase_ATP_BS"/>
</dbReference>
<keyword evidence="16" id="KW-0508">mRNA splicing</keyword>
<feature type="compositionally biased region" description="Basic and acidic residues" evidence="23">
    <location>
        <begin position="83"/>
        <end position="100"/>
    </location>
</feature>
<feature type="compositionally biased region" description="Basic and acidic residues" evidence="23">
    <location>
        <begin position="1"/>
        <end position="11"/>
    </location>
</feature>
<keyword evidence="5" id="KW-1017">Isopeptide bond</keyword>
<protein>
    <recommendedName>
        <fullName evidence="19">Serine/threonine-protein kinase PRP4 homolog</fullName>
        <ecNumber evidence="3">2.7.11.1</ecNumber>
    </recommendedName>
    <alternativeName>
        <fullName evidence="20">PRP4 pre-mRNA-processing factor 4 homolog</fullName>
    </alternativeName>
</protein>
<evidence type="ECO:0000256" key="13">
    <source>
        <dbReference type="ARBA" id="ARBA00022840"/>
    </source>
</evidence>
<keyword evidence="8" id="KW-0507">mRNA processing</keyword>
<evidence type="ECO:0000256" key="7">
    <source>
        <dbReference type="ARBA" id="ARBA00022553"/>
    </source>
</evidence>
<evidence type="ECO:0000256" key="16">
    <source>
        <dbReference type="ARBA" id="ARBA00023187"/>
    </source>
</evidence>
<keyword evidence="10" id="KW-0747">Spliceosome</keyword>
<keyword evidence="7" id="KW-0597">Phosphoprotein</keyword>
<keyword evidence="14" id="KW-0832">Ubl conjugation</keyword>
<dbReference type="AlphaFoldDB" id="A0A0B7NNU5"/>
<sequence>MSPISKYHEIEAGEIDDEDKSYSRKRGVDQVYSRRPTSSAEDDPFAEYERLSRNKRRENNSSSGGNSERYPPSHHRSRSRSRYSRDFESNNNNMDKRENSHVSYRGDNNNSTRSRSPIHPRKNYTTTVEDAGKSQPAKQQGKRKKEEEKEEAPIVDFDIEDEEDKKQKEDRLIEERRRRRQAILDRYKTSPTPSLPNTPTLAAPSSPIDIAKETSRALAANDNNANDDSSESPQHVSAADYDPTMDKDLRHTESQTDLLRKKDLQEPGVDSQADMLAADYTEKLNEQPKMTTEIDMFSDNLDMFAATDITTGQDALMTHATTAAANPNLTDNWDDPEGYYSTRIGEVLDGRYQVLANLGRGVFSSVVKAKDLETTEDVAIKLIRNNETMYKAGQKELTFLRKLMDADPDNKKHVIRLQRHFEHRSHLCLVFETLSMNLRDVLKKYGKDVGISIKAVRVYAQQLFLSLSLLKKCNILHADIKPDNILVSESRNTLKLCDLGSASDASDNTITPYLVSRFYRAPEIMLGLHYDYAIDVWSSACTLYELFTGKILFPGRSNNQMLKHIMELKGRFPNKMLRKAQFGSDHFDQDFNFMSVEIDRITKNEVVKKITILKPTRDVKTRILAATTPNMPDEENRLVLAFIDLLDKCLALGPDKRMTPHEALSHPFITGKV</sequence>
<dbReference type="PROSITE" id="PS00108">
    <property type="entry name" value="PROTEIN_KINASE_ST"/>
    <property type="match status" value="1"/>
</dbReference>
<keyword evidence="13 22" id="KW-0067">ATP-binding</keyword>
<dbReference type="SUPFAM" id="SSF56112">
    <property type="entry name" value="Protein kinase-like (PK-like)"/>
    <property type="match status" value="1"/>
</dbReference>
<dbReference type="EC" id="2.7.11.1" evidence="3"/>
<keyword evidence="6" id="KW-0723">Serine/threonine-protein kinase</keyword>
<dbReference type="PROSITE" id="PS50011">
    <property type="entry name" value="PROTEIN_KINASE_DOM"/>
    <property type="match status" value="1"/>
</dbReference>
<feature type="compositionally biased region" description="Basic and acidic residues" evidence="23">
    <location>
        <begin position="164"/>
        <end position="188"/>
    </location>
</feature>
<dbReference type="Proteomes" id="UP000054107">
    <property type="component" value="Unassembled WGS sequence"/>
</dbReference>